<gene>
    <name evidence="2" type="ORF">DO97_20035</name>
</gene>
<keyword evidence="1" id="KW-0812">Transmembrane</keyword>
<protein>
    <submittedName>
        <fullName evidence="2">Membrane protein</fullName>
    </submittedName>
</protein>
<feature type="transmembrane region" description="Helical" evidence="1">
    <location>
        <begin position="29"/>
        <end position="47"/>
    </location>
</feature>
<keyword evidence="1" id="KW-1133">Transmembrane helix</keyword>
<accession>A0A098TM49</accession>
<dbReference type="AlphaFoldDB" id="A0A098TM49"/>
<sequence>MSNFLLTWLISAFSLLITAKLVPGLVVSGVIPAAIAAIVLGLANAIVKPILVVLTLPLTIITLGLFLFVVNALTFWIVGSVTPGFKVEGFIPALLGSVVLTLISSLLNNLLK</sequence>
<dbReference type="Pfam" id="PF04020">
    <property type="entry name" value="Phage_holin_4_2"/>
    <property type="match status" value="1"/>
</dbReference>
<dbReference type="Proteomes" id="UP000030170">
    <property type="component" value="Unassembled WGS sequence"/>
</dbReference>
<dbReference type="PANTHER" id="PTHR37309">
    <property type="entry name" value="SLR0284 PROTEIN"/>
    <property type="match status" value="1"/>
</dbReference>
<dbReference type="PANTHER" id="PTHR37309:SF1">
    <property type="entry name" value="SLR0284 PROTEIN"/>
    <property type="match status" value="1"/>
</dbReference>
<evidence type="ECO:0000256" key="1">
    <source>
        <dbReference type="SAM" id="Phobius"/>
    </source>
</evidence>
<keyword evidence="1" id="KW-0472">Membrane</keyword>
<evidence type="ECO:0000313" key="3">
    <source>
        <dbReference type="Proteomes" id="UP000030170"/>
    </source>
</evidence>
<dbReference type="InterPro" id="IPR007165">
    <property type="entry name" value="Phage_holin_4_2"/>
</dbReference>
<name>A0A098TM49_9CYAN</name>
<proteinExistence type="predicted"/>
<comment type="caution">
    <text evidence="2">The sequence shown here is derived from an EMBL/GenBank/DDBJ whole genome shotgun (WGS) entry which is preliminary data.</text>
</comment>
<organism evidence="2 3">
    <name type="scientific">Neosynechococcus sphagnicola sy1</name>
    <dbReference type="NCBI Taxonomy" id="1497020"/>
    <lineage>
        <taxon>Bacteria</taxon>
        <taxon>Bacillati</taxon>
        <taxon>Cyanobacteriota</taxon>
        <taxon>Cyanophyceae</taxon>
        <taxon>Neosynechococcales</taxon>
        <taxon>Neosynechococcaceae</taxon>
        <taxon>Neosynechococcus</taxon>
    </lineage>
</organism>
<dbReference type="EMBL" id="JJML01000008">
    <property type="protein sequence ID" value="KGF73384.1"/>
    <property type="molecule type" value="Genomic_DNA"/>
</dbReference>
<keyword evidence="3" id="KW-1185">Reference proteome</keyword>
<feature type="transmembrane region" description="Helical" evidence="1">
    <location>
        <begin position="90"/>
        <end position="111"/>
    </location>
</feature>
<dbReference type="RefSeq" id="WP_036531409.1">
    <property type="nucleotide sequence ID" value="NZ_JJML01000008.1"/>
</dbReference>
<feature type="transmembrane region" description="Helical" evidence="1">
    <location>
        <begin position="54"/>
        <end position="78"/>
    </location>
</feature>
<evidence type="ECO:0000313" key="2">
    <source>
        <dbReference type="EMBL" id="KGF73384.1"/>
    </source>
</evidence>
<dbReference type="OrthoDB" id="7205479at2"/>
<reference evidence="2 3" key="1">
    <citation type="journal article" date="2014" name="Mol. Ecol.">
        <title>Evolution of Synechococcus.</title>
        <authorList>
            <person name="Dvorak P."/>
            <person name="Casamatta D."/>
            <person name="Hasler P."/>
            <person name="Poulickova A."/>
            <person name="Ondrej V."/>
            <person name="Sanges R."/>
        </authorList>
    </citation>
    <scope>NUCLEOTIDE SEQUENCE [LARGE SCALE GENOMIC DNA]</scope>
    <source>
        <strain evidence="2 3">CAUP A 1101</strain>
    </source>
</reference>
<dbReference type="STRING" id="1497020.DO97_20035"/>